<dbReference type="AlphaFoldDB" id="H5Y268"/>
<evidence type="ECO:0000313" key="1">
    <source>
        <dbReference type="EMBL" id="EHQ88266.1"/>
    </source>
</evidence>
<dbReference type="RefSeq" id="WP_007780418.1">
    <property type="nucleotide sequence ID" value="NZ_CM001441.1"/>
</dbReference>
<proteinExistence type="predicted"/>
<gene>
    <name evidence="1" type="ORF">DesyoDRAFT_1096</name>
</gene>
<dbReference type="EMBL" id="CM001441">
    <property type="protein sequence ID" value="EHQ88266.1"/>
    <property type="molecule type" value="Genomic_DNA"/>
</dbReference>
<organism evidence="1 2">
    <name type="scientific">Desulfosporosinus youngiae DSM 17734</name>
    <dbReference type="NCBI Taxonomy" id="768710"/>
    <lineage>
        <taxon>Bacteria</taxon>
        <taxon>Bacillati</taxon>
        <taxon>Bacillota</taxon>
        <taxon>Clostridia</taxon>
        <taxon>Eubacteriales</taxon>
        <taxon>Desulfitobacteriaceae</taxon>
        <taxon>Desulfosporosinus</taxon>
    </lineage>
</organism>
<sequence length="64" mass="7232">MESKKFDFGSYGTITCAIEYKNGLYHASTTSQIDFREIDSWGKSEEDAALHLLTKVQREDGKAL</sequence>
<reference evidence="1 2" key="1">
    <citation type="submission" date="2011-11" db="EMBL/GenBank/DDBJ databases">
        <title>The Noncontiguous Finished genome of Desulfosporosinus youngiae DSM 17734.</title>
        <authorList>
            <consortium name="US DOE Joint Genome Institute (JGI-PGF)"/>
            <person name="Lucas S."/>
            <person name="Han J."/>
            <person name="Lapidus A."/>
            <person name="Cheng J.-F."/>
            <person name="Goodwin L."/>
            <person name="Pitluck S."/>
            <person name="Peters L."/>
            <person name="Ovchinnikova G."/>
            <person name="Lu M."/>
            <person name="Land M.L."/>
            <person name="Hauser L."/>
            <person name="Pester M."/>
            <person name="Spring S."/>
            <person name="Ollivier B."/>
            <person name="Rattei T."/>
            <person name="Klenk H.-P."/>
            <person name="Wagner M."/>
            <person name="Loy A."/>
            <person name="Woyke T.J."/>
        </authorList>
    </citation>
    <scope>NUCLEOTIDE SEQUENCE [LARGE SCALE GENOMIC DNA]</scope>
    <source>
        <strain evidence="1 2">DSM 17734</strain>
    </source>
</reference>
<dbReference type="STRING" id="768710.DesyoDRAFT_1096"/>
<accession>H5Y268</accession>
<evidence type="ECO:0000313" key="2">
    <source>
        <dbReference type="Proteomes" id="UP000005104"/>
    </source>
</evidence>
<protein>
    <submittedName>
        <fullName evidence="1">Uncharacterized protein</fullName>
    </submittedName>
</protein>
<dbReference type="Proteomes" id="UP000005104">
    <property type="component" value="Chromosome"/>
</dbReference>
<keyword evidence="2" id="KW-1185">Reference proteome</keyword>
<dbReference type="HOGENOM" id="CLU_2860494_0_0_9"/>
<name>H5Y268_9FIRM</name>